<keyword evidence="2" id="KW-1185">Reference proteome</keyword>
<dbReference type="InterPro" id="IPR029063">
    <property type="entry name" value="SAM-dependent_MTases_sf"/>
</dbReference>
<dbReference type="VEuPathDB" id="AmoebaDB:ACA1_153030"/>
<dbReference type="Proteomes" id="UP000011083">
    <property type="component" value="Unassembled WGS sequence"/>
</dbReference>
<proteinExistence type="predicted"/>
<dbReference type="GeneID" id="14925106"/>
<evidence type="ECO:0000313" key="1">
    <source>
        <dbReference type="EMBL" id="ELR24104.1"/>
    </source>
</evidence>
<dbReference type="Gene3D" id="3.40.50.150">
    <property type="entry name" value="Vaccinia Virus protein VP39"/>
    <property type="match status" value="1"/>
</dbReference>
<accession>L8HF44</accession>
<reference evidence="1 2" key="1">
    <citation type="journal article" date="2013" name="Genome Biol.">
        <title>Genome of Acanthamoeba castellanii highlights extensive lateral gene transfer and early evolution of tyrosine kinase signaling.</title>
        <authorList>
            <person name="Clarke M."/>
            <person name="Lohan A.J."/>
            <person name="Liu B."/>
            <person name="Lagkouvardos I."/>
            <person name="Roy S."/>
            <person name="Zafar N."/>
            <person name="Bertelli C."/>
            <person name="Schilde C."/>
            <person name="Kianianmomeni A."/>
            <person name="Burglin T.R."/>
            <person name="Frech C."/>
            <person name="Turcotte B."/>
            <person name="Kopec K.O."/>
            <person name="Synnott J.M."/>
            <person name="Choo C."/>
            <person name="Paponov I."/>
            <person name="Finkler A."/>
            <person name="Soon Heng Tan C."/>
            <person name="Hutchins A.P."/>
            <person name="Weinmeier T."/>
            <person name="Rattei T."/>
            <person name="Chu J.S."/>
            <person name="Gimenez G."/>
            <person name="Irimia M."/>
            <person name="Rigden D.J."/>
            <person name="Fitzpatrick D.A."/>
            <person name="Lorenzo-Morales J."/>
            <person name="Bateman A."/>
            <person name="Chiu C.H."/>
            <person name="Tang P."/>
            <person name="Hegemann P."/>
            <person name="Fromm H."/>
            <person name="Raoult D."/>
            <person name="Greub G."/>
            <person name="Miranda-Saavedra D."/>
            <person name="Chen N."/>
            <person name="Nash P."/>
            <person name="Ginger M.L."/>
            <person name="Horn M."/>
            <person name="Schaap P."/>
            <person name="Caler L."/>
            <person name="Loftus B."/>
        </authorList>
    </citation>
    <scope>NUCLEOTIDE SEQUENCE [LARGE SCALE GENOMIC DNA]</scope>
    <source>
        <strain evidence="1 2">Neff</strain>
    </source>
</reference>
<dbReference type="SUPFAM" id="SSF53335">
    <property type="entry name" value="S-adenosyl-L-methionine-dependent methyltransferases"/>
    <property type="match status" value="1"/>
</dbReference>
<gene>
    <name evidence="1" type="ORF">ACA1_153030</name>
</gene>
<evidence type="ECO:0000313" key="2">
    <source>
        <dbReference type="Proteomes" id="UP000011083"/>
    </source>
</evidence>
<protein>
    <submittedName>
        <fullName evidence="1">Uncharacterized protein</fullName>
    </submittedName>
</protein>
<dbReference type="EMBL" id="KB007837">
    <property type="protein sequence ID" value="ELR24104.1"/>
    <property type="molecule type" value="Genomic_DNA"/>
</dbReference>
<dbReference type="AlphaFoldDB" id="L8HF44"/>
<dbReference type="RefSeq" id="XP_004353632.1">
    <property type="nucleotide sequence ID" value="XM_004353580.1"/>
</dbReference>
<dbReference type="OrthoDB" id="4473at2759"/>
<sequence length="269" mass="30805">MALIANLLLAPKLADSVAALHRRYAGLDQLAEYKRQLESPSDTMARLQADTSPQADVSEAFELAQQRLATTQLEQKADGKQAQNVNRDDEAMPPECEAMWMHDKYQKTFVDTLTRRKIKQYLEWGGGGSTLCSSRLVEQVTTIEHNEEWCKLLREQLQDKNVTNVNLICSAVEWTQFGTSPEGDGTYEEFHDYVDAIDTLDIPHFDVVFIDGRARVPCAKKALGYISSDSVLMVHDFQREFYHTPMLQWYEELEKFIEWPELGVLKPKL</sequence>
<dbReference type="KEGG" id="acan:ACA1_153030"/>
<name>L8HF44_ACACF</name>
<organism evidence="1 2">
    <name type="scientific">Acanthamoeba castellanii (strain ATCC 30010 / Neff)</name>
    <dbReference type="NCBI Taxonomy" id="1257118"/>
    <lineage>
        <taxon>Eukaryota</taxon>
        <taxon>Amoebozoa</taxon>
        <taxon>Discosea</taxon>
        <taxon>Longamoebia</taxon>
        <taxon>Centramoebida</taxon>
        <taxon>Acanthamoebidae</taxon>
        <taxon>Acanthamoeba</taxon>
    </lineage>
</organism>